<dbReference type="SMART" id="SM01252">
    <property type="entry name" value="KilA-N"/>
    <property type="match status" value="1"/>
</dbReference>
<keyword evidence="5" id="KW-0436">Ligase</keyword>
<evidence type="ECO:0000256" key="7">
    <source>
        <dbReference type="ARBA" id="ARBA00022741"/>
    </source>
</evidence>
<dbReference type="NCBIfam" id="TIGR01499">
    <property type="entry name" value="folC"/>
    <property type="match status" value="1"/>
</dbReference>
<dbReference type="InterPro" id="IPR036887">
    <property type="entry name" value="HTH_APSES_sf"/>
</dbReference>
<dbReference type="InterPro" id="IPR003163">
    <property type="entry name" value="Tscrpt_reg_HTH_APSES-type"/>
</dbReference>
<dbReference type="GO" id="GO:0003677">
    <property type="term" value="F:DNA binding"/>
    <property type="evidence" value="ECO:0007669"/>
    <property type="project" value="InterPro"/>
</dbReference>
<dbReference type="InterPro" id="IPR036425">
    <property type="entry name" value="MoaB/Mog-like_dom_sf"/>
</dbReference>
<dbReference type="InterPro" id="IPR036615">
    <property type="entry name" value="Mur_ligase_C_dom_sf"/>
</dbReference>
<comment type="pathway">
    <text evidence="1">Cofactor biosynthesis; tetrahydrofolylpolyglutamate biosynthesis.</text>
</comment>
<evidence type="ECO:0000259" key="13">
    <source>
        <dbReference type="PROSITE" id="PS51299"/>
    </source>
</evidence>
<keyword evidence="15" id="KW-1185">Reference proteome</keyword>
<feature type="domain" description="HTH APSES-type" evidence="13">
    <location>
        <begin position="51"/>
        <end position="157"/>
    </location>
</feature>
<dbReference type="InterPro" id="IPR018109">
    <property type="entry name" value="Folylpolyglutamate_synth_CS"/>
</dbReference>
<evidence type="ECO:0000313" key="15">
    <source>
        <dbReference type="Proteomes" id="UP000716291"/>
    </source>
</evidence>
<dbReference type="InterPro" id="IPR001645">
    <property type="entry name" value="Folylpolyglutamate_synth"/>
</dbReference>
<dbReference type="AlphaFoldDB" id="A0A9P6XGQ0"/>
<keyword evidence="4" id="KW-0554">One-carbon metabolism</keyword>
<evidence type="ECO:0000256" key="4">
    <source>
        <dbReference type="ARBA" id="ARBA00022563"/>
    </source>
</evidence>
<dbReference type="OrthoDB" id="5212574at2759"/>
<dbReference type="GO" id="GO:0006730">
    <property type="term" value="P:one-carbon metabolic process"/>
    <property type="evidence" value="ECO:0007669"/>
    <property type="project" value="UniProtKB-KW"/>
</dbReference>
<comment type="caution">
    <text evidence="14">The sequence shown here is derived from an EMBL/GenBank/DDBJ whole genome shotgun (WGS) entry which is preliminary data.</text>
</comment>
<dbReference type="Pfam" id="PF00994">
    <property type="entry name" value="MoCF_biosynth"/>
    <property type="match status" value="1"/>
</dbReference>
<evidence type="ECO:0000256" key="1">
    <source>
        <dbReference type="ARBA" id="ARBA00005150"/>
    </source>
</evidence>
<dbReference type="SUPFAM" id="SSF53244">
    <property type="entry name" value="MurD-like peptide ligases, peptide-binding domain"/>
    <property type="match status" value="1"/>
</dbReference>
<dbReference type="Proteomes" id="UP000716291">
    <property type="component" value="Unassembled WGS sequence"/>
</dbReference>
<dbReference type="EC" id="6.3.2.17" evidence="3"/>
<reference evidence="14" key="1">
    <citation type="journal article" date="2020" name="Microb. Genom.">
        <title>Genetic diversity of clinical and environmental Mucorales isolates obtained from an investigation of mucormycosis cases among solid organ transplant recipients.</title>
        <authorList>
            <person name="Nguyen M.H."/>
            <person name="Kaul D."/>
            <person name="Muto C."/>
            <person name="Cheng S.J."/>
            <person name="Richter R.A."/>
            <person name="Bruno V.M."/>
            <person name="Liu G."/>
            <person name="Beyhan S."/>
            <person name="Sundermann A.J."/>
            <person name="Mounaud S."/>
            <person name="Pasculle A.W."/>
            <person name="Nierman W.C."/>
            <person name="Driscoll E."/>
            <person name="Cumbie R."/>
            <person name="Clancy C.J."/>
            <person name="Dupont C.L."/>
        </authorList>
    </citation>
    <scope>NUCLEOTIDE SEQUENCE</scope>
    <source>
        <strain evidence="14">GL11</strain>
    </source>
</reference>
<dbReference type="SUPFAM" id="SSF53623">
    <property type="entry name" value="MurD-like peptide ligases, catalytic domain"/>
    <property type="match status" value="1"/>
</dbReference>
<gene>
    <name evidence="14" type="ORF">G6F64_002392</name>
</gene>
<organism evidence="14 15">
    <name type="scientific">Rhizopus oryzae</name>
    <name type="common">Mucormycosis agent</name>
    <name type="synonym">Rhizopus arrhizus var. delemar</name>
    <dbReference type="NCBI Taxonomy" id="64495"/>
    <lineage>
        <taxon>Eukaryota</taxon>
        <taxon>Fungi</taxon>
        <taxon>Fungi incertae sedis</taxon>
        <taxon>Mucoromycota</taxon>
        <taxon>Mucoromycotina</taxon>
        <taxon>Mucoromycetes</taxon>
        <taxon>Mucorales</taxon>
        <taxon>Mucorineae</taxon>
        <taxon>Rhizopodaceae</taxon>
        <taxon>Rhizopus</taxon>
    </lineage>
</organism>
<dbReference type="InterPro" id="IPR001453">
    <property type="entry name" value="MoaB/Mog_dom"/>
</dbReference>
<accession>A0A9P6XGQ0</accession>
<dbReference type="Gene3D" id="3.40.980.10">
    <property type="entry name" value="MoaB/Mog-like domain"/>
    <property type="match status" value="1"/>
</dbReference>
<proteinExistence type="inferred from homology"/>
<evidence type="ECO:0000256" key="10">
    <source>
        <dbReference type="ARBA" id="ARBA00030592"/>
    </source>
</evidence>
<keyword evidence="9" id="KW-0460">Magnesium</keyword>
<evidence type="ECO:0000256" key="8">
    <source>
        <dbReference type="ARBA" id="ARBA00022840"/>
    </source>
</evidence>
<dbReference type="GO" id="GO:0006914">
    <property type="term" value="P:autophagy"/>
    <property type="evidence" value="ECO:0007669"/>
    <property type="project" value="InterPro"/>
</dbReference>
<dbReference type="GO" id="GO:0004326">
    <property type="term" value="F:tetrahydrofolylpolyglutamate synthase activity"/>
    <property type="evidence" value="ECO:0007669"/>
    <property type="project" value="UniProtKB-EC"/>
</dbReference>
<dbReference type="Pfam" id="PF24102">
    <property type="entry name" value="FLAD1_M"/>
    <property type="match status" value="1"/>
</dbReference>
<evidence type="ECO:0000313" key="14">
    <source>
        <dbReference type="EMBL" id="KAG1313254.1"/>
    </source>
</evidence>
<dbReference type="Pfam" id="PF07855">
    <property type="entry name" value="ATG101"/>
    <property type="match status" value="1"/>
</dbReference>
<name>A0A9P6XGQ0_RHIOR</name>
<dbReference type="Gene3D" id="3.40.1190.10">
    <property type="entry name" value="Mur-like, catalytic domain"/>
    <property type="match status" value="1"/>
</dbReference>
<dbReference type="EMBL" id="JAANQT010000207">
    <property type="protein sequence ID" value="KAG1313254.1"/>
    <property type="molecule type" value="Genomic_DNA"/>
</dbReference>
<sequence length="1083" mass="122866">MQQKNQGESTLERKDQWQEQQWSGHHFIRTPFPTLPPVHFHPYSSRAHRPRLTTTLWEDENTICYQVDIQGTCVARRQDNDMINGTKLLNVAGMSRGKRDGILKNEKGRVVVKVGAMHLKGVWIPFARAKVLANQFNILDILYPIFADNPASFVYPSHFRHLHDASMMSPYQAETSAEARRHYSIMNKRQLTTAACCIIGDEILNGKTRDSNAYFLAKYLFDLGIDLRRVETIPDDYDAIAETIKRLSSQHNLVFTRPTHDDITYSAIAKAYSLPLILDQETCQLMETSSKQRFPNWELTEERKRMATFPEPSIKLRPDKNFWVPVVIVNKNIHILPGIPKLFEGLISSLKPHFQEIVGDQKGYHRIQVATSLAEGDIAQFLTTVQSKVKDIKIGSYPKWGLQNGVRVVVSVVEAVNNLNSLQSSAILLEKLRKAGPQTKKPRSLDGMKAYLRRIGYEPKEFDKLNLIHITGTKGKGSTCALTQSILHHYDPTIKTGMYTSPHLVAVRERIRINGQPIKEELFAKYFQDVWKRLEATKGAVEVSESDSTRKKLVQGSRLHPDKPAYFRFLTLVALHTFIQEKVDCAILEVGIGGEYDSTNIIETPIVCGITALGLDHVSKLGKTIDKIAWHKSGIIKPNVPAVCFEQKPEAMQVILQRAQEKNAPLMILNAKQASNLNNIEIGLAGEHQKYNALIAIELCKVWLKSIRGIKFKDAIPKEFKEGLKNVSWPGRGQLLDIKDTKYASKGSNITWYLDGAHTVESLQVCTEWFQQAVCQKEGYRILVFNCTHGRNSHQLLEVLSKLQPIVHFEDVIFTTNITFKEGYTTDNTNNNVSTDEITFVQHTSAINWITLNPIFPKSHIYIVGTIEEAVELIVNQSNKSIKPTQILMTGSLIMVGNTLTVLGEYVKDALRGLLHSIFFHRLLGTVAPRELRVLNTTVSITDSQEVEKLIEEKITEFLQNTISSHIKQGKLAVLFYEKRLKKNWLSFSKGEELVCWEQWNITLHLTSSPGSEHERLRATRQMESQLSQCLLTILKIVNEQKEHIPSITTIDANPFPYQIATQSQTESWGTMIKRMLVTDPPS</sequence>
<keyword evidence="8" id="KW-0067">ATP-binding</keyword>
<evidence type="ECO:0000256" key="5">
    <source>
        <dbReference type="ARBA" id="ARBA00022598"/>
    </source>
</evidence>
<dbReference type="GO" id="GO:0005524">
    <property type="term" value="F:ATP binding"/>
    <property type="evidence" value="ECO:0007669"/>
    <property type="project" value="UniProtKB-KW"/>
</dbReference>
<comment type="similarity">
    <text evidence="2">Belongs to the folylpolyglutamate synthase family.</text>
</comment>
<evidence type="ECO:0000256" key="6">
    <source>
        <dbReference type="ARBA" id="ARBA00022723"/>
    </source>
</evidence>
<dbReference type="InterPro" id="IPR012445">
    <property type="entry name" value="ATG101"/>
</dbReference>
<evidence type="ECO:0000256" key="12">
    <source>
        <dbReference type="ARBA" id="ARBA00047493"/>
    </source>
</evidence>
<dbReference type="GO" id="GO:0005829">
    <property type="term" value="C:cytosol"/>
    <property type="evidence" value="ECO:0007669"/>
    <property type="project" value="TreeGrafter"/>
</dbReference>
<dbReference type="PROSITE" id="PS01012">
    <property type="entry name" value="FOLYLPOLYGLU_SYNT_2"/>
    <property type="match status" value="1"/>
</dbReference>
<evidence type="ECO:0000256" key="2">
    <source>
        <dbReference type="ARBA" id="ARBA00008276"/>
    </source>
</evidence>
<dbReference type="PANTHER" id="PTHR11136:SF5">
    <property type="entry name" value="FOLYLPOLYGLUTAMATE SYNTHASE, MITOCHONDRIAL"/>
    <property type="match status" value="1"/>
</dbReference>
<dbReference type="Gene3D" id="3.90.190.20">
    <property type="entry name" value="Mur ligase, C-terminal domain"/>
    <property type="match status" value="1"/>
</dbReference>
<comment type="catalytic activity">
    <reaction evidence="12">
        <text>(6S)-5,6,7,8-tetrahydrofolyl-(gamma-L-Glu)(n) + L-glutamate + ATP = (6S)-5,6,7,8-tetrahydrofolyl-(gamma-L-Glu)(n+1) + ADP + phosphate + H(+)</text>
        <dbReference type="Rhea" id="RHEA:10580"/>
        <dbReference type="Rhea" id="RHEA-COMP:14738"/>
        <dbReference type="Rhea" id="RHEA-COMP:14740"/>
        <dbReference type="ChEBI" id="CHEBI:15378"/>
        <dbReference type="ChEBI" id="CHEBI:29985"/>
        <dbReference type="ChEBI" id="CHEBI:30616"/>
        <dbReference type="ChEBI" id="CHEBI:43474"/>
        <dbReference type="ChEBI" id="CHEBI:141005"/>
        <dbReference type="ChEBI" id="CHEBI:456216"/>
        <dbReference type="EC" id="6.3.2.17"/>
    </reaction>
</comment>
<dbReference type="InterPro" id="IPR018004">
    <property type="entry name" value="KilA/APSES_HTH"/>
</dbReference>
<dbReference type="Pfam" id="PF04383">
    <property type="entry name" value="KilA-N"/>
    <property type="match status" value="1"/>
</dbReference>
<keyword evidence="6" id="KW-0479">Metal-binding</keyword>
<dbReference type="PANTHER" id="PTHR11136">
    <property type="entry name" value="FOLYLPOLYGLUTAMATE SYNTHASE-RELATED"/>
    <property type="match status" value="1"/>
</dbReference>
<dbReference type="PROSITE" id="PS51299">
    <property type="entry name" value="HTH_APSES"/>
    <property type="match status" value="1"/>
</dbReference>
<keyword evidence="7" id="KW-0547">Nucleotide-binding</keyword>
<dbReference type="SUPFAM" id="SSF53218">
    <property type="entry name" value="Molybdenum cofactor biosynthesis proteins"/>
    <property type="match status" value="1"/>
</dbReference>
<evidence type="ECO:0000256" key="3">
    <source>
        <dbReference type="ARBA" id="ARBA00013025"/>
    </source>
</evidence>
<dbReference type="GO" id="GO:0046872">
    <property type="term" value="F:metal ion binding"/>
    <property type="evidence" value="ECO:0007669"/>
    <property type="project" value="UniProtKB-KW"/>
</dbReference>
<dbReference type="CDD" id="cd00885">
    <property type="entry name" value="cinA"/>
    <property type="match status" value="1"/>
</dbReference>
<protein>
    <recommendedName>
        <fullName evidence="3">tetrahydrofolate synthase</fullName>
        <ecNumber evidence="3">6.3.2.17</ecNumber>
    </recommendedName>
    <alternativeName>
        <fullName evidence="11">Folylpoly-gamma-glutamate synthetase</fullName>
    </alternativeName>
    <alternativeName>
        <fullName evidence="10">Tetrahydrofolylpolyglutamate synthase</fullName>
    </alternativeName>
</protein>
<dbReference type="SUPFAM" id="SSF54616">
    <property type="entry name" value="DNA-binding domain of Mlu1-box binding protein MBP1"/>
    <property type="match status" value="1"/>
</dbReference>
<evidence type="ECO:0000256" key="11">
    <source>
        <dbReference type="ARBA" id="ARBA00030876"/>
    </source>
</evidence>
<dbReference type="InterPro" id="IPR036565">
    <property type="entry name" value="Mur-like_cat_sf"/>
</dbReference>
<dbReference type="InterPro" id="IPR056596">
    <property type="entry name" value="FLAD1_M"/>
</dbReference>
<dbReference type="GO" id="GO:0005739">
    <property type="term" value="C:mitochondrion"/>
    <property type="evidence" value="ECO:0007669"/>
    <property type="project" value="TreeGrafter"/>
</dbReference>
<dbReference type="SMART" id="SM00852">
    <property type="entry name" value="MoCF_biosynth"/>
    <property type="match status" value="1"/>
</dbReference>
<evidence type="ECO:0000256" key="9">
    <source>
        <dbReference type="ARBA" id="ARBA00022842"/>
    </source>
</evidence>
<dbReference type="Gene3D" id="3.10.260.10">
    <property type="entry name" value="Transcription regulator HTH, APSES-type DNA-binding domain"/>
    <property type="match status" value="1"/>
</dbReference>